<evidence type="ECO:0000256" key="1">
    <source>
        <dbReference type="SAM" id="MobiDB-lite"/>
    </source>
</evidence>
<evidence type="ECO:0000313" key="4">
    <source>
        <dbReference type="Proteomes" id="UP000323300"/>
    </source>
</evidence>
<gene>
    <name evidence="3" type="ORF">SAMN04488498_107192</name>
</gene>
<keyword evidence="2" id="KW-0472">Membrane</keyword>
<protein>
    <submittedName>
        <fullName evidence="3">Uncharacterized protein</fullName>
    </submittedName>
</protein>
<keyword evidence="4" id="KW-1185">Reference proteome</keyword>
<dbReference type="AlphaFoldDB" id="A0A1I4A7A9"/>
<evidence type="ECO:0000256" key="2">
    <source>
        <dbReference type="SAM" id="Phobius"/>
    </source>
</evidence>
<proteinExistence type="predicted"/>
<dbReference type="EMBL" id="FOSL01000007">
    <property type="protein sequence ID" value="SFK52215.1"/>
    <property type="molecule type" value="Genomic_DNA"/>
</dbReference>
<dbReference type="Proteomes" id="UP000323300">
    <property type="component" value="Unassembled WGS sequence"/>
</dbReference>
<name>A0A1I4A7A9_9HYPH</name>
<evidence type="ECO:0000313" key="3">
    <source>
        <dbReference type="EMBL" id="SFK52215.1"/>
    </source>
</evidence>
<keyword evidence="2" id="KW-1133">Transmembrane helix</keyword>
<dbReference type="RefSeq" id="WP_149760784.1">
    <property type="nucleotide sequence ID" value="NZ_BSPE01000070.1"/>
</dbReference>
<organism evidence="3 4">
    <name type="scientific">Neomesorhizobium albiziae</name>
    <dbReference type="NCBI Taxonomy" id="335020"/>
    <lineage>
        <taxon>Bacteria</taxon>
        <taxon>Pseudomonadati</taxon>
        <taxon>Pseudomonadota</taxon>
        <taxon>Alphaproteobacteria</taxon>
        <taxon>Hyphomicrobiales</taxon>
        <taxon>Phyllobacteriaceae</taxon>
        <taxon>Neomesorhizobium</taxon>
    </lineage>
</organism>
<feature type="transmembrane region" description="Helical" evidence="2">
    <location>
        <begin position="49"/>
        <end position="68"/>
    </location>
</feature>
<sequence length="132" mass="13491">MHDHATVGDTDITAPRITREQPDGNPRNKHQGPVWLPANGIVYPAAMKIYLLATLLAVTGCAAGAVAFRADQTGTTINGSLNGKAVALRVEPGGATTGTIGGQAVSAWTDADGRTTGTVGGRPFSCYRGVCA</sequence>
<feature type="region of interest" description="Disordered" evidence="1">
    <location>
        <begin position="1"/>
        <end position="31"/>
    </location>
</feature>
<keyword evidence="2" id="KW-0812">Transmembrane</keyword>
<accession>A0A1I4A7A9</accession>
<reference evidence="3 4" key="1">
    <citation type="submission" date="2016-10" db="EMBL/GenBank/DDBJ databases">
        <authorList>
            <person name="Varghese N."/>
            <person name="Submissions S."/>
        </authorList>
    </citation>
    <scope>NUCLEOTIDE SEQUENCE [LARGE SCALE GENOMIC DNA]</scope>
    <source>
        <strain evidence="3 4">DSM 21822</strain>
    </source>
</reference>